<reference evidence="2" key="1">
    <citation type="submission" date="2022-12" db="EMBL/GenBank/DDBJ databases">
        <title>Genome assemblies of Blomia tropicalis.</title>
        <authorList>
            <person name="Cui Y."/>
        </authorList>
    </citation>
    <scope>NUCLEOTIDE SEQUENCE</scope>
    <source>
        <tissue evidence="2">Adult mites</tissue>
    </source>
</reference>
<dbReference type="EMBL" id="JAPWDV010000001">
    <property type="protein sequence ID" value="KAJ6224799.1"/>
    <property type="molecule type" value="Genomic_DNA"/>
</dbReference>
<feature type="compositionally biased region" description="Basic and acidic residues" evidence="1">
    <location>
        <begin position="12"/>
        <end position="23"/>
    </location>
</feature>
<feature type="compositionally biased region" description="Polar residues" evidence="1">
    <location>
        <begin position="25"/>
        <end position="35"/>
    </location>
</feature>
<sequence length="336" mass="37380">MKKVANQVPPEHNQRKVVKDASKPRPTSSNKSAANTDRGPMPVSSNQSNLILVTTSMPKVDTVPPPPDERDFSGSNSSSSNEEVFNVKNIDSNGKELQILCNISCIEIEPQLVPDKELLQPQLSMDILLARLNSQLNDSSMVAVGSKEMNQYRIKGKQSSSQGKRISVLAKVNNNQPMVVKQRERIQPKNGTQSRNKSNKSNWSKMTRRSGNKSASKTPSGSDESIYLVSRYVLSRFGRCLIALLQTSNVDMVDCARLVQSRKKEREKVVFVAPFPHNCSKFATNHDEPTNMNAPPSNSHIDSVLNFTQIHVIEITPDGDGIRHQIRIYQLKGGYL</sequence>
<protein>
    <submittedName>
        <fullName evidence="2">Uncharacterized protein</fullName>
    </submittedName>
</protein>
<comment type="caution">
    <text evidence="2">The sequence shown here is derived from an EMBL/GenBank/DDBJ whole genome shotgun (WGS) entry which is preliminary data.</text>
</comment>
<evidence type="ECO:0000313" key="2">
    <source>
        <dbReference type="EMBL" id="KAJ6224799.1"/>
    </source>
</evidence>
<gene>
    <name evidence="2" type="ORF">RDWZM_003344</name>
</gene>
<dbReference type="AlphaFoldDB" id="A0A9Q0RSF9"/>
<feature type="region of interest" description="Disordered" evidence="1">
    <location>
        <begin position="1"/>
        <end position="82"/>
    </location>
</feature>
<proteinExistence type="predicted"/>
<organism evidence="2 3">
    <name type="scientific">Blomia tropicalis</name>
    <name type="common">Mite</name>
    <dbReference type="NCBI Taxonomy" id="40697"/>
    <lineage>
        <taxon>Eukaryota</taxon>
        <taxon>Metazoa</taxon>
        <taxon>Ecdysozoa</taxon>
        <taxon>Arthropoda</taxon>
        <taxon>Chelicerata</taxon>
        <taxon>Arachnida</taxon>
        <taxon>Acari</taxon>
        <taxon>Acariformes</taxon>
        <taxon>Sarcoptiformes</taxon>
        <taxon>Astigmata</taxon>
        <taxon>Glycyphagoidea</taxon>
        <taxon>Echimyopodidae</taxon>
        <taxon>Blomia</taxon>
    </lineage>
</organism>
<keyword evidence="3" id="KW-1185">Reference proteome</keyword>
<feature type="compositionally biased region" description="Polar residues" evidence="1">
    <location>
        <begin position="43"/>
        <end position="57"/>
    </location>
</feature>
<evidence type="ECO:0000313" key="3">
    <source>
        <dbReference type="Proteomes" id="UP001142055"/>
    </source>
</evidence>
<feature type="compositionally biased region" description="Polar residues" evidence="1">
    <location>
        <begin position="212"/>
        <end position="222"/>
    </location>
</feature>
<accession>A0A9Q0RSF9</accession>
<evidence type="ECO:0000256" key="1">
    <source>
        <dbReference type="SAM" id="MobiDB-lite"/>
    </source>
</evidence>
<name>A0A9Q0RSF9_BLOTA</name>
<dbReference type="Proteomes" id="UP001142055">
    <property type="component" value="Chromosome 1"/>
</dbReference>
<feature type="region of interest" description="Disordered" evidence="1">
    <location>
        <begin position="177"/>
        <end position="222"/>
    </location>
</feature>